<protein>
    <submittedName>
        <fullName evidence="2">Uncharacterized protein</fullName>
    </submittedName>
</protein>
<comment type="caution">
    <text evidence="2">The sequence shown here is derived from an EMBL/GenBank/DDBJ whole genome shotgun (WGS) entry which is preliminary data.</text>
</comment>
<dbReference type="RefSeq" id="WP_158514594.1">
    <property type="nucleotide sequence ID" value="NZ_CP012886.2"/>
</dbReference>
<dbReference type="Proteomes" id="UP001529272">
    <property type="component" value="Unassembled WGS sequence"/>
</dbReference>
<name>A0ABT7P3D7_MYCIT</name>
<proteinExistence type="predicted"/>
<gene>
    <name evidence="2" type="ORF">QRB35_17335</name>
</gene>
<feature type="region of interest" description="Disordered" evidence="1">
    <location>
        <begin position="1"/>
        <end position="27"/>
    </location>
</feature>
<keyword evidence="3" id="KW-1185">Reference proteome</keyword>
<accession>A0ABT7P3D7</accession>
<feature type="compositionally biased region" description="Polar residues" evidence="1">
    <location>
        <begin position="14"/>
        <end position="27"/>
    </location>
</feature>
<organism evidence="2 3">
    <name type="scientific">Mycobacterium intracellulare subsp. chimaera</name>
    <dbReference type="NCBI Taxonomy" id="222805"/>
    <lineage>
        <taxon>Bacteria</taxon>
        <taxon>Bacillati</taxon>
        <taxon>Actinomycetota</taxon>
        <taxon>Actinomycetes</taxon>
        <taxon>Mycobacteriales</taxon>
        <taxon>Mycobacteriaceae</taxon>
        <taxon>Mycobacterium</taxon>
        <taxon>Mycobacterium avium complex (MAC)</taxon>
    </lineage>
</organism>
<dbReference type="EMBL" id="JASZZX010000016">
    <property type="protein sequence ID" value="MDM3927775.1"/>
    <property type="molecule type" value="Genomic_DNA"/>
</dbReference>
<reference evidence="3" key="2">
    <citation type="submission" date="2023-06" db="EMBL/GenBank/DDBJ databases">
        <title>Itaconate inhibition of nontuberculous mycobacteria.</title>
        <authorList>
            <person name="Spilker T."/>
        </authorList>
    </citation>
    <scope>NUCLEOTIDE SEQUENCE [LARGE SCALE GENOMIC DNA]</scope>
    <source>
        <strain evidence="3">FLAC1071</strain>
    </source>
</reference>
<evidence type="ECO:0000313" key="3">
    <source>
        <dbReference type="Proteomes" id="UP001529272"/>
    </source>
</evidence>
<evidence type="ECO:0000313" key="2">
    <source>
        <dbReference type="EMBL" id="MDM3927775.1"/>
    </source>
</evidence>
<reference evidence="2 3" key="1">
    <citation type="submission" date="2023-06" db="EMBL/GenBank/DDBJ databases">
        <title>Itaconate inhibition of nontuberculous mycobacteria.</title>
        <authorList>
            <person name="Breen P."/>
            <person name="Zimbric M."/>
            <person name="Caverly L."/>
        </authorList>
    </citation>
    <scope>NUCLEOTIDE SEQUENCE [LARGE SCALE GENOMIC DNA]</scope>
    <source>
        <strain evidence="2 3">FLAC1071</strain>
    </source>
</reference>
<sequence length="48" mass="4845">MSVAKSIEVGSPGALSNSRRASAGPSVNSKMVMDFVRSGGIPGIDIPL</sequence>
<evidence type="ECO:0000256" key="1">
    <source>
        <dbReference type="SAM" id="MobiDB-lite"/>
    </source>
</evidence>